<sequence>MYDYVLYLLAGIFLVISFKRDKKKTKMALKKAWKSFENILPQFLTILAFSGMVLALLSPDVISRLLGQKAGWQGMIIASIIGSITLIPAFIAFPIAAMLLKNGAGFAQIAVFVSTLMMVGIVTLPLEIKCFGKKISIMRNMFAYLFSFMVALVIGVVLG</sequence>
<protein>
    <submittedName>
        <fullName evidence="2">Permease</fullName>
    </submittedName>
</protein>
<organism evidence="2 3">
    <name type="scientific">Candidatus Sediminicultor quintus</name>
    <dbReference type="NCBI Taxonomy" id="1797291"/>
    <lineage>
        <taxon>Bacteria</taxon>
        <taxon>Pseudomonadati</taxon>
        <taxon>Atribacterota</taxon>
        <taxon>Candidatus Phoenicimicrobiia</taxon>
        <taxon>Candidatus Pheonicimicrobiales</taxon>
        <taxon>Candidatus Phoenicimicrobiaceae</taxon>
        <taxon>Candidatus Sediminicultor</taxon>
    </lineage>
</organism>
<dbReference type="EMBL" id="MEYH01000022">
    <property type="protein sequence ID" value="OGD16888.1"/>
    <property type="molecule type" value="Genomic_DNA"/>
</dbReference>
<keyword evidence="1" id="KW-0472">Membrane</keyword>
<evidence type="ECO:0000256" key="1">
    <source>
        <dbReference type="SAM" id="Phobius"/>
    </source>
</evidence>
<dbReference type="AlphaFoldDB" id="A0A1F5AES7"/>
<keyword evidence="1" id="KW-0812">Transmembrane</keyword>
<feature type="transmembrane region" description="Helical" evidence="1">
    <location>
        <begin position="106"/>
        <end position="128"/>
    </location>
</feature>
<feature type="transmembrane region" description="Helical" evidence="1">
    <location>
        <begin position="140"/>
        <end position="158"/>
    </location>
</feature>
<proteinExistence type="predicted"/>
<feature type="transmembrane region" description="Helical" evidence="1">
    <location>
        <begin position="43"/>
        <end position="62"/>
    </location>
</feature>
<reference evidence="2 3" key="1">
    <citation type="journal article" date="2016" name="Nat. Commun.">
        <title>Thousands of microbial genomes shed light on interconnected biogeochemical processes in an aquifer system.</title>
        <authorList>
            <person name="Anantharaman K."/>
            <person name="Brown C.T."/>
            <person name="Hug L.A."/>
            <person name="Sharon I."/>
            <person name="Castelle C.J."/>
            <person name="Probst A.J."/>
            <person name="Thomas B.C."/>
            <person name="Singh A."/>
            <person name="Wilkins M.J."/>
            <person name="Karaoz U."/>
            <person name="Brodie E.L."/>
            <person name="Williams K.H."/>
            <person name="Hubbard S.S."/>
            <person name="Banfield J.F."/>
        </authorList>
    </citation>
    <scope>NUCLEOTIDE SEQUENCE [LARGE SCALE GENOMIC DNA]</scope>
</reference>
<accession>A0A1F5AES7</accession>
<keyword evidence="1" id="KW-1133">Transmembrane helix</keyword>
<name>A0A1F5AES7_9BACT</name>
<evidence type="ECO:0000313" key="2">
    <source>
        <dbReference type="EMBL" id="OGD16888.1"/>
    </source>
</evidence>
<evidence type="ECO:0000313" key="3">
    <source>
        <dbReference type="Proteomes" id="UP000177701"/>
    </source>
</evidence>
<feature type="transmembrane region" description="Helical" evidence="1">
    <location>
        <begin position="74"/>
        <end position="100"/>
    </location>
</feature>
<comment type="caution">
    <text evidence="2">The sequence shown here is derived from an EMBL/GenBank/DDBJ whole genome shotgun (WGS) entry which is preliminary data.</text>
</comment>
<dbReference type="Proteomes" id="UP000177701">
    <property type="component" value="Unassembled WGS sequence"/>
</dbReference>
<gene>
    <name evidence="2" type="ORF">A2V47_05690</name>
</gene>
<dbReference type="STRING" id="1797291.A2V47_05690"/>